<keyword evidence="2" id="KW-0378">Hydrolase</keyword>
<dbReference type="Pfam" id="PF00293">
    <property type="entry name" value="NUDIX"/>
    <property type="match status" value="1"/>
</dbReference>
<dbReference type="InterPro" id="IPR000086">
    <property type="entry name" value="NUDIX_hydrolase_dom"/>
</dbReference>
<evidence type="ECO:0000313" key="4">
    <source>
        <dbReference type="EMBL" id="PYE55232.1"/>
    </source>
</evidence>
<feature type="domain" description="Nudix hydrolase" evidence="3">
    <location>
        <begin position="16"/>
        <end position="151"/>
    </location>
</feature>
<dbReference type="AlphaFoldDB" id="A0A318SEW9"/>
<evidence type="ECO:0000256" key="1">
    <source>
        <dbReference type="ARBA" id="ARBA00001946"/>
    </source>
</evidence>
<dbReference type="PANTHER" id="PTHR43046:SF14">
    <property type="entry name" value="MUTT_NUDIX FAMILY PROTEIN"/>
    <property type="match status" value="1"/>
</dbReference>
<proteinExistence type="predicted"/>
<keyword evidence="5" id="KW-1185">Reference proteome</keyword>
<dbReference type="PROSITE" id="PS51462">
    <property type="entry name" value="NUDIX"/>
    <property type="match status" value="1"/>
</dbReference>
<comment type="cofactor">
    <cofactor evidence="1">
        <name>Mg(2+)</name>
        <dbReference type="ChEBI" id="CHEBI:18420"/>
    </cofactor>
</comment>
<gene>
    <name evidence="4" type="ORF">DES52_10362</name>
</gene>
<dbReference type="InterPro" id="IPR020084">
    <property type="entry name" value="NUDIX_hydrolase_CS"/>
</dbReference>
<sequence>MDAYIRGLRAKIGHDLIKAPGSGVVARTEDGRVMLVRRSDNGLWGVVGGWVSPGESVAETAVREAMEETGHEVEIVRLLGVYSHPDITRGTYPNGDQAEFVNTIFEARVVRQVGGFDDETLEVRFFTPDEIPAIIDEVQRADRQPILDALSSEARPFIR</sequence>
<protein>
    <submittedName>
        <fullName evidence="4">ADP-ribose pyrophosphatase YjhB (NUDIX family)</fullName>
    </submittedName>
</protein>
<evidence type="ECO:0000313" key="5">
    <source>
        <dbReference type="Proteomes" id="UP000248326"/>
    </source>
</evidence>
<evidence type="ECO:0000259" key="3">
    <source>
        <dbReference type="PROSITE" id="PS51462"/>
    </source>
</evidence>
<dbReference type="Proteomes" id="UP000248326">
    <property type="component" value="Unassembled WGS sequence"/>
</dbReference>
<comment type="caution">
    <text evidence="4">The sequence shown here is derived from an EMBL/GenBank/DDBJ whole genome shotgun (WGS) entry which is preliminary data.</text>
</comment>
<dbReference type="Gene3D" id="3.90.79.10">
    <property type="entry name" value="Nucleoside Triphosphate Pyrophosphohydrolase"/>
    <property type="match status" value="1"/>
</dbReference>
<dbReference type="PANTHER" id="PTHR43046">
    <property type="entry name" value="GDP-MANNOSE MANNOSYL HYDROLASE"/>
    <property type="match status" value="1"/>
</dbReference>
<organism evidence="4 5">
    <name type="scientific">Deinococcus yavapaiensis KR-236</name>
    <dbReference type="NCBI Taxonomy" id="694435"/>
    <lineage>
        <taxon>Bacteria</taxon>
        <taxon>Thermotogati</taxon>
        <taxon>Deinococcota</taxon>
        <taxon>Deinococci</taxon>
        <taxon>Deinococcales</taxon>
        <taxon>Deinococcaceae</taxon>
        <taxon>Deinococcus</taxon>
    </lineage>
</organism>
<dbReference type="OrthoDB" id="9787476at2"/>
<dbReference type="GO" id="GO:0016787">
    <property type="term" value="F:hydrolase activity"/>
    <property type="evidence" value="ECO:0007669"/>
    <property type="project" value="UniProtKB-KW"/>
</dbReference>
<dbReference type="PROSITE" id="PS00893">
    <property type="entry name" value="NUDIX_BOX"/>
    <property type="match status" value="1"/>
</dbReference>
<reference evidence="4 5" key="1">
    <citation type="submission" date="2018-06" db="EMBL/GenBank/DDBJ databases">
        <title>Genomic Encyclopedia of Type Strains, Phase IV (KMG-IV): sequencing the most valuable type-strain genomes for metagenomic binning, comparative biology and taxonomic classification.</title>
        <authorList>
            <person name="Goeker M."/>
        </authorList>
    </citation>
    <scope>NUCLEOTIDE SEQUENCE [LARGE SCALE GENOMIC DNA]</scope>
    <source>
        <strain evidence="4 5">DSM 18048</strain>
    </source>
</reference>
<dbReference type="InterPro" id="IPR015797">
    <property type="entry name" value="NUDIX_hydrolase-like_dom_sf"/>
</dbReference>
<dbReference type="RefSeq" id="WP_110885596.1">
    <property type="nucleotide sequence ID" value="NZ_QJSX01000003.1"/>
</dbReference>
<accession>A0A318SEW9</accession>
<dbReference type="SUPFAM" id="SSF55811">
    <property type="entry name" value="Nudix"/>
    <property type="match status" value="1"/>
</dbReference>
<evidence type="ECO:0000256" key="2">
    <source>
        <dbReference type="ARBA" id="ARBA00022801"/>
    </source>
</evidence>
<dbReference type="EMBL" id="QJSX01000003">
    <property type="protein sequence ID" value="PYE55232.1"/>
    <property type="molecule type" value="Genomic_DNA"/>
</dbReference>
<name>A0A318SEW9_9DEIO</name>